<dbReference type="Proteomes" id="UP001234343">
    <property type="component" value="Unassembled WGS sequence"/>
</dbReference>
<keyword evidence="1" id="KW-0732">Signal</keyword>
<evidence type="ECO:0000313" key="3">
    <source>
        <dbReference type="Proteomes" id="UP001234343"/>
    </source>
</evidence>
<gene>
    <name evidence="2" type="ORF">QTP81_16835</name>
</gene>
<comment type="caution">
    <text evidence="2">The sequence shown here is derived from an EMBL/GenBank/DDBJ whole genome shotgun (WGS) entry which is preliminary data.</text>
</comment>
<organism evidence="2 3">
    <name type="scientific">Alteromonas arenosi</name>
    <dbReference type="NCBI Taxonomy" id="3055817"/>
    <lineage>
        <taxon>Bacteria</taxon>
        <taxon>Pseudomonadati</taxon>
        <taxon>Pseudomonadota</taxon>
        <taxon>Gammaproteobacteria</taxon>
        <taxon>Alteromonadales</taxon>
        <taxon>Alteromonadaceae</taxon>
        <taxon>Alteromonas/Salinimonas group</taxon>
        <taxon>Alteromonas</taxon>
    </lineage>
</organism>
<feature type="chain" id="PRO_5046902718" description="Porin family protein" evidence="1">
    <location>
        <begin position="22"/>
        <end position="192"/>
    </location>
</feature>
<name>A0ABT7T1M0_9ALTE</name>
<evidence type="ECO:0000256" key="1">
    <source>
        <dbReference type="SAM" id="SignalP"/>
    </source>
</evidence>
<dbReference type="EMBL" id="JAUCBP010000013">
    <property type="protein sequence ID" value="MDM7862275.1"/>
    <property type="molecule type" value="Genomic_DNA"/>
</dbReference>
<protein>
    <recommendedName>
        <fullName evidence="4">Porin family protein</fullName>
    </recommendedName>
</protein>
<accession>A0ABT7T1M0</accession>
<sequence>MKVGAIVLLMTGMFVTHSACADMKEFRSNVKSFITETFAGELEFSFQRQKIQFQGCKQKAYDLVISKPFTDQFSIDMSLGYAKGRNSWGIFSQTVLVKEYQIIPRWQFENFAVGMGVKMQSAHQLRSSHGPDFNLPLQTEWAVEADIPTRFDNHNMRISLAHQQWQSDDIAFTDVDYVAENNAVSIEYSIVF</sequence>
<reference evidence="2 3" key="1">
    <citation type="submission" date="2023-06" db="EMBL/GenBank/DDBJ databases">
        <title>Alteromonas sp. ASW11-36 isolated from intertidal sand.</title>
        <authorList>
            <person name="Li Y."/>
        </authorList>
    </citation>
    <scope>NUCLEOTIDE SEQUENCE [LARGE SCALE GENOMIC DNA]</scope>
    <source>
        <strain evidence="2 3">ASW11-36</strain>
    </source>
</reference>
<feature type="signal peptide" evidence="1">
    <location>
        <begin position="1"/>
        <end position="21"/>
    </location>
</feature>
<evidence type="ECO:0008006" key="4">
    <source>
        <dbReference type="Google" id="ProtNLM"/>
    </source>
</evidence>
<proteinExistence type="predicted"/>
<dbReference type="RefSeq" id="WP_289367169.1">
    <property type="nucleotide sequence ID" value="NZ_JAUCBP010000013.1"/>
</dbReference>
<evidence type="ECO:0000313" key="2">
    <source>
        <dbReference type="EMBL" id="MDM7862275.1"/>
    </source>
</evidence>
<keyword evidence="3" id="KW-1185">Reference proteome</keyword>